<evidence type="ECO:0000313" key="5">
    <source>
        <dbReference type="EMBL" id="RMI32134.1"/>
    </source>
</evidence>
<feature type="region of interest" description="Disordered" evidence="3">
    <location>
        <begin position="196"/>
        <end position="223"/>
    </location>
</feature>
<dbReference type="PRINTS" id="PR00455">
    <property type="entry name" value="HTHTETR"/>
</dbReference>
<dbReference type="InterPro" id="IPR009057">
    <property type="entry name" value="Homeodomain-like_sf"/>
</dbReference>
<name>A0A3M2L436_9NOCA</name>
<dbReference type="RefSeq" id="WP_122188475.1">
    <property type="nucleotide sequence ID" value="NZ_RFFH01000005.1"/>
</dbReference>
<proteinExistence type="predicted"/>
<dbReference type="EMBL" id="RFFH01000005">
    <property type="protein sequence ID" value="RMI32134.1"/>
    <property type="molecule type" value="Genomic_DNA"/>
</dbReference>
<feature type="compositionally biased region" description="Basic and acidic residues" evidence="3">
    <location>
        <begin position="209"/>
        <end position="223"/>
    </location>
</feature>
<sequence length="223" mass="24554">MRTHGWSGSVPADDAEAVDRIVAAARRAIDRSGTEFSVAEVARDLGVTRQTVYRYFPSVEALLTATAVAQTGHFLDVLAEHLREIRDPATAVVEGIAYTLERLPHEKYLNLLLTPGRASAFSAGVTSDTALAFGRTMLHRYAVDWAAAGIDPDELTEHMLRIVQSFVIDPGRPPRRGEDLRAYLRTWVAPALLAPGHAGRNSVSPRPLRRQDDRHDRDRADPG</sequence>
<dbReference type="Proteomes" id="UP000279275">
    <property type="component" value="Unassembled WGS sequence"/>
</dbReference>
<gene>
    <name evidence="5" type="ORF">EBN03_14065</name>
</gene>
<dbReference type="InterPro" id="IPR001647">
    <property type="entry name" value="HTH_TetR"/>
</dbReference>
<evidence type="ECO:0000256" key="2">
    <source>
        <dbReference type="PROSITE-ProRule" id="PRU00335"/>
    </source>
</evidence>
<feature type="DNA-binding region" description="H-T-H motif" evidence="2">
    <location>
        <begin position="37"/>
        <end position="56"/>
    </location>
</feature>
<dbReference type="Pfam" id="PF00440">
    <property type="entry name" value="TetR_N"/>
    <property type="match status" value="1"/>
</dbReference>
<comment type="caution">
    <text evidence="5">The sequence shown here is derived from an EMBL/GenBank/DDBJ whole genome shotgun (WGS) entry which is preliminary data.</text>
</comment>
<evidence type="ECO:0000256" key="1">
    <source>
        <dbReference type="ARBA" id="ARBA00023125"/>
    </source>
</evidence>
<keyword evidence="6" id="KW-1185">Reference proteome</keyword>
<dbReference type="GO" id="GO:0003677">
    <property type="term" value="F:DNA binding"/>
    <property type="evidence" value="ECO:0007669"/>
    <property type="project" value="UniProtKB-UniRule"/>
</dbReference>
<dbReference type="Gene3D" id="1.10.357.10">
    <property type="entry name" value="Tetracycline Repressor, domain 2"/>
    <property type="match status" value="1"/>
</dbReference>
<reference evidence="5 6" key="1">
    <citation type="submission" date="2018-10" db="EMBL/GenBank/DDBJ databases">
        <title>Isolation from cow dung.</title>
        <authorList>
            <person name="Ling L."/>
        </authorList>
    </citation>
    <scope>NUCLEOTIDE SEQUENCE [LARGE SCALE GENOMIC DNA]</scope>
    <source>
        <strain evidence="5 6">NEAU-LL90</strain>
    </source>
</reference>
<evidence type="ECO:0000256" key="3">
    <source>
        <dbReference type="SAM" id="MobiDB-lite"/>
    </source>
</evidence>
<dbReference type="AlphaFoldDB" id="A0A3M2L436"/>
<evidence type="ECO:0000313" key="6">
    <source>
        <dbReference type="Proteomes" id="UP000279275"/>
    </source>
</evidence>
<protein>
    <submittedName>
        <fullName evidence="5">TetR/AcrR family transcriptional regulator</fullName>
    </submittedName>
</protein>
<dbReference type="OrthoDB" id="3212503at2"/>
<dbReference type="PROSITE" id="PS50977">
    <property type="entry name" value="HTH_TETR_2"/>
    <property type="match status" value="1"/>
</dbReference>
<dbReference type="SUPFAM" id="SSF46689">
    <property type="entry name" value="Homeodomain-like"/>
    <property type="match status" value="1"/>
</dbReference>
<feature type="domain" description="HTH tetR-type" evidence="4">
    <location>
        <begin position="15"/>
        <end position="74"/>
    </location>
</feature>
<keyword evidence="1 2" id="KW-0238">DNA-binding</keyword>
<accession>A0A3M2L436</accession>
<evidence type="ECO:0000259" key="4">
    <source>
        <dbReference type="PROSITE" id="PS50977"/>
    </source>
</evidence>
<organism evidence="5 6">
    <name type="scientific">Nocardia stercoris</name>
    <dbReference type="NCBI Taxonomy" id="2483361"/>
    <lineage>
        <taxon>Bacteria</taxon>
        <taxon>Bacillati</taxon>
        <taxon>Actinomycetota</taxon>
        <taxon>Actinomycetes</taxon>
        <taxon>Mycobacteriales</taxon>
        <taxon>Nocardiaceae</taxon>
        <taxon>Nocardia</taxon>
    </lineage>
</organism>